<feature type="non-terminal residue" evidence="1">
    <location>
        <position position="1"/>
    </location>
</feature>
<organism evidence="1 2">
    <name type="scientific">Rotaria sordida</name>
    <dbReference type="NCBI Taxonomy" id="392033"/>
    <lineage>
        <taxon>Eukaryota</taxon>
        <taxon>Metazoa</taxon>
        <taxon>Spiralia</taxon>
        <taxon>Gnathifera</taxon>
        <taxon>Rotifera</taxon>
        <taxon>Eurotatoria</taxon>
        <taxon>Bdelloidea</taxon>
        <taxon>Philodinida</taxon>
        <taxon>Philodinidae</taxon>
        <taxon>Rotaria</taxon>
    </lineage>
</organism>
<evidence type="ECO:0000313" key="1">
    <source>
        <dbReference type="EMBL" id="CAF4297868.1"/>
    </source>
</evidence>
<protein>
    <submittedName>
        <fullName evidence="1">Uncharacterized protein</fullName>
    </submittedName>
</protein>
<evidence type="ECO:0000313" key="2">
    <source>
        <dbReference type="Proteomes" id="UP000663836"/>
    </source>
</evidence>
<comment type="caution">
    <text evidence="1">The sequence shown here is derived from an EMBL/GenBank/DDBJ whole genome shotgun (WGS) entry which is preliminary data.</text>
</comment>
<reference evidence="1" key="1">
    <citation type="submission" date="2021-02" db="EMBL/GenBank/DDBJ databases">
        <authorList>
            <person name="Nowell W R."/>
        </authorList>
    </citation>
    <scope>NUCLEOTIDE SEQUENCE</scope>
</reference>
<dbReference type="EMBL" id="CAJOBD010034884">
    <property type="protein sequence ID" value="CAF4297868.1"/>
    <property type="molecule type" value="Genomic_DNA"/>
</dbReference>
<dbReference type="Proteomes" id="UP000663836">
    <property type="component" value="Unassembled WGS sequence"/>
</dbReference>
<name>A0A820HSQ7_9BILA</name>
<sequence>LDDKFEESKNEASQALTYLIEKQTSSFGKMLTFIHKHIIENRHPILIDQLLNKLNQQVFIYKWIEILCDNQHRQDSILAYTVLHSFIDIVLQSTFVDIEKVNRLREIIILFQELLLVYLNNQPIDISNELESSALSTLGIEYTTHVIKSCLQQEIQSILFEPFLLGLCTRTESKFNFAIIQPIFAAVMPLFAEYFIQ</sequence>
<proteinExistence type="predicted"/>
<gene>
    <name evidence="1" type="ORF">JBS370_LOCUS40281</name>
</gene>
<feature type="non-terminal residue" evidence="1">
    <location>
        <position position="197"/>
    </location>
</feature>
<dbReference type="AlphaFoldDB" id="A0A820HSQ7"/>
<accession>A0A820HSQ7</accession>